<accession>A0A1M6NZI6</accession>
<dbReference type="Proteomes" id="UP000184171">
    <property type="component" value="Unassembled WGS sequence"/>
</dbReference>
<reference evidence="1 2" key="1">
    <citation type="submission" date="2016-11" db="EMBL/GenBank/DDBJ databases">
        <authorList>
            <person name="Jaros S."/>
            <person name="Januszkiewicz K."/>
            <person name="Wedrychowicz H."/>
        </authorList>
    </citation>
    <scope>NUCLEOTIDE SEQUENCE [LARGE SCALE GENOMIC DNA]</scope>
    <source>
        <strain evidence="1 2">DSM 5091</strain>
    </source>
</reference>
<organism evidence="1 2">
    <name type="scientific">Malonomonas rubra DSM 5091</name>
    <dbReference type="NCBI Taxonomy" id="1122189"/>
    <lineage>
        <taxon>Bacteria</taxon>
        <taxon>Pseudomonadati</taxon>
        <taxon>Thermodesulfobacteriota</taxon>
        <taxon>Desulfuromonadia</taxon>
        <taxon>Desulfuromonadales</taxon>
        <taxon>Geopsychrobacteraceae</taxon>
        <taxon>Malonomonas</taxon>
    </lineage>
</organism>
<name>A0A1M6NZI6_MALRU</name>
<dbReference type="EMBL" id="FQZT01000042">
    <property type="protein sequence ID" value="SHK01137.1"/>
    <property type="molecule type" value="Genomic_DNA"/>
</dbReference>
<dbReference type="AlphaFoldDB" id="A0A1M6NZI6"/>
<evidence type="ECO:0000313" key="1">
    <source>
        <dbReference type="EMBL" id="SHK01137.1"/>
    </source>
</evidence>
<keyword evidence="2" id="KW-1185">Reference proteome</keyword>
<dbReference type="RefSeq" id="WP_072910233.1">
    <property type="nucleotide sequence ID" value="NZ_FQZT01000042.1"/>
</dbReference>
<evidence type="ECO:0000313" key="2">
    <source>
        <dbReference type="Proteomes" id="UP000184171"/>
    </source>
</evidence>
<dbReference type="OrthoDB" id="6990794at2"/>
<protein>
    <submittedName>
        <fullName evidence="1">Uncharacterized protein</fullName>
    </submittedName>
</protein>
<proteinExistence type="predicted"/>
<sequence length="112" mass="12816">MESIQLHLFKDSFSPFLTLLNEKEVQYKMRAVRSAEPMACAEIIEILKTDGFWQGLAAVIVAFIKYRNSRKVIITTNDNKIIHAENLTKEELENILKESKSVTAIESKKKST</sequence>
<gene>
    <name evidence="1" type="ORF">SAMN02745165_03743</name>
</gene>